<keyword evidence="3" id="KW-1185">Reference proteome</keyword>
<dbReference type="Proteomes" id="UP000237000">
    <property type="component" value="Unassembled WGS sequence"/>
</dbReference>
<dbReference type="SMART" id="SM00205">
    <property type="entry name" value="THN"/>
    <property type="match status" value="1"/>
</dbReference>
<proteinExistence type="inferred from homology"/>
<dbReference type="InParanoid" id="A0A2P5FSS6"/>
<accession>A0A2P5FSS6</accession>
<name>A0A2P5FSS6_TREOI</name>
<protein>
    <submittedName>
        <fullName evidence="2">Thaumatin</fullName>
    </submittedName>
</protein>
<organism evidence="2 3">
    <name type="scientific">Trema orientale</name>
    <name type="common">Charcoal tree</name>
    <name type="synonym">Celtis orientalis</name>
    <dbReference type="NCBI Taxonomy" id="63057"/>
    <lineage>
        <taxon>Eukaryota</taxon>
        <taxon>Viridiplantae</taxon>
        <taxon>Streptophyta</taxon>
        <taxon>Embryophyta</taxon>
        <taxon>Tracheophyta</taxon>
        <taxon>Spermatophyta</taxon>
        <taxon>Magnoliopsida</taxon>
        <taxon>eudicotyledons</taxon>
        <taxon>Gunneridae</taxon>
        <taxon>Pentapetalae</taxon>
        <taxon>rosids</taxon>
        <taxon>fabids</taxon>
        <taxon>Rosales</taxon>
        <taxon>Cannabaceae</taxon>
        <taxon>Trema</taxon>
    </lineage>
</organism>
<dbReference type="Gene3D" id="2.60.110.10">
    <property type="entry name" value="Thaumatin"/>
    <property type="match status" value="1"/>
</dbReference>
<gene>
    <name evidence="2" type="ORF">TorRG33x02_034550</name>
</gene>
<dbReference type="STRING" id="63057.A0A2P5FSS6"/>
<evidence type="ECO:0000313" key="3">
    <source>
        <dbReference type="Proteomes" id="UP000237000"/>
    </source>
</evidence>
<sequence>MIHIECSWSRGSVSYIHNKKQLRIQNLARNTNRRRKASIVNHRVRVGARRNTNPRRSGRMVGSVLGRSGCCTNGSGNFTCTTADCASSQVACNGAGSIPPASLVELTLAENGGQDFCDVSLVDGFNLPVTLVPQGRSGVCPCTGRSGNVNTVCPAELAVKGSDGSVVACKSACLALNQPQYCCTGDFGTLDKCPPTDYSKIFKTQ</sequence>
<dbReference type="InterPro" id="IPR001938">
    <property type="entry name" value="Thaumatin"/>
</dbReference>
<evidence type="ECO:0000256" key="1">
    <source>
        <dbReference type="ARBA" id="ARBA00010607"/>
    </source>
</evidence>
<comment type="similarity">
    <text evidence="1">Belongs to the thaumatin family.</text>
</comment>
<dbReference type="SUPFAM" id="SSF49870">
    <property type="entry name" value="Osmotin, thaumatin-like protein"/>
    <property type="match status" value="1"/>
</dbReference>
<dbReference type="InterPro" id="IPR037176">
    <property type="entry name" value="Osmotin/thaumatin-like_sf"/>
</dbReference>
<dbReference type="EMBL" id="JXTC01000011">
    <property type="protein sequence ID" value="POO00824.1"/>
    <property type="molecule type" value="Genomic_DNA"/>
</dbReference>
<dbReference type="PROSITE" id="PS51367">
    <property type="entry name" value="THAUMATIN_2"/>
    <property type="match status" value="1"/>
</dbReference>
<evidence type="ECO:0000313" key="2">
    <source>
        <dbReference type="EMBL" id="POO00824.1"/>
    </source>
</evidence>
<comment type="caution">
    <text evidence="2">The sequence shown here is derived from an EMBL/GenBank/DDBJ whole genome shotgun (WGS) entry which is preliminary data.</text>
</comment>
<dbReference type="Pfam" id="PF00314">
    <property type="entry name" value="Thaumatin"/>
    <property type="match status" value="1"/>
</dbReference>
<dbReference type="PANTHER" id="PTHR31048">
    <property type="entry name" value="OS03G0233200 PROTEIN"/>
    <property type="match status" value="1"/>
</dbReference>
<reference evidence="3" key="1">
    <citation type="submission" date="2016-06" db="EMBL/GenBank/DDBJ databases">
        <title>Parallel loss of symbiosis genes in relatives of nitrogen-fixing non-legume Parasponia.</title>
        <authorList>
            <person name="Van Velzen R."/>
            <person name="Holmer R."/>
            <person name="Bu F."/>
            <person name="Rutten L."/>
            <person name="Van Zeijl A."/>
            <person name="Liu W."/>
            <person name="Santuari L."/>
            <person name="Cao Q."/>
            <person name="Sharma T."/>
            <person name="Shen D."/>
            <person name="Roswanjaya Y."/>
            <person name="Wardhani T."/>
            <person name="Kalhor M.S."/>
            <person name="Jansen J."/>
            <person name="Van den Hoogen J."/>
            <person name="Gungor B."/>
            <person name="Hartog M."/>
            <person name="Hontelez J."/>
            <person name="Verver J."/>
            <person name="Yang W.-C."/>
            <person name="Schijlen E."/>
            <person name="Repin R."/>
            <person name="Schilthuizen M."/>
            <person name="Schranz E."/>
            <person name="Heidstra R."/>
            <person name="Miyata K."/>
            <person name="Fedorova E."/>
            <person name="Kohlen W."/>
            <person name="Bisseling T."/>
            <person name="Smit S."/>
            <person name="Geurts R."/>
        </authorList>
    </citation>
    <scope>NUCLEOTIDE SEQUENCE [LARGE SCALE GENOMIC DNA]</scope>
    <source>
        <strain evidence="3">cv. RG33-2</strain>
    </source>
</reference>
<dbReference type="AlphaFoldDB" id="A0A2P5FSS6"/>
<dbReference type="OrthoDB" id="430315at2759"/>